<comment type="catalytic activity">
    <reaction evidence="13">
        <text>O-phospho-D-serine + H2O = D-serine + phosphate</text>
        <dbReference type="Rhea" id="RHEA:24873"/>
        <dbReference type="ChEBI" id="CHEBI:15377"/>
        <dbReference type="ChEBI" id="CHEBI:35247"/>
        <dbReference type="ChEBI" id="CHEBI:43474"/>
        <dbReference type="ChEBI" id="CHEBI:58680"/>
        <dbReference type="EC" id="3.1.3.3"/>
    </reaction>
</comment>
<evidence type="ECO:0000256" key="6">
    <source>
        <dbReference type="ARBA" id="ARBA00022605"/>
    </source>
</evidence>
<dbReference type="NCBIfam" id="TIGR01488">
    <property type="entry name" value="HAD-SF-IB"/>
    <property type="match status" value="1"/>
</dbReference>
<accession>A0A198UQ75</accession>
<evidence type="ECO:0000256" key="4">
    <source>
        <dbReference type="ARBA" id="ARBA00012640"/>
    </source>
</evidence>
<keyword evidence="16" id="KW-1185">Reference proteome</keyword>
<dbReference type="EMBL" id="LXHC01000001">
    <property type="protein sequence ID" value="OAU98424.1"/>
    <property type="molecule type" value="Genomic_DNA"/>
</dbReference>
<dbReference type="SUPFAM" id="SSF56784">
    <property type="entry name" value="HAD-like"/>
    <property type="match status" value="1"/>
</dbReference>
<keyword evidence="8 15" id="KW-0378">Hydrolase</keyword>
<proteinExistence type="inferred from homology"/>
<evidence type="ECO:0000256" key="13">
    <source>
        <dbReference type="ARBA" id="ARBA00048523"/>
    </source>
</evidence>
<dbReference type="EC" id="3.1.3.3" evidence="4"/>
<keyword evidence="6" id="KW-0028">Amino-acid biosynthesis</keyword>
<evidence type="ECO:0000256" key="3">
    <source>
        <dbReference type="ARBA" id="ARBA00009184"/>
    </source>
</evidence>
<dbReference type="UniPathway" id="UPA00135">
    <property type="reaction ID" value="UER00198"/>
</dbReference>
<evidence type="ECO:0000256" key="2">
    <source>
        <dbReference type="ARBA" id="ARBA00005135"/>
    </source>
</evidence>
<dbReference type="SFLD" id="SFLDG01137">
    <property type="entry name" value="C1.6.1:_Phosphoserine_Phosphat"/>
    <property type="match status" value="1"/>
</dbReference>
<dbReference type="PANTHER" id="PTHR43344:SF2">
    <property type="entry name" value="PHOSPHOSERINE PHOSPHATASE"/>
    <property type="match status" value="1"/>
</dbReference>
<reference evidence="15 16" key="1">
    <citation type="journal article" date="2016" name="Genome Biol. Evol.">
        <title>Comparative Genomic Analyses of the Moraxella catarrhalis Serosensitive and Seroresistant Lineages Demonstrate Their Independent Evolution.</title>
        <authorList>
            <person name="Earl J.P."/>
            <person name="de Vries S.P."/>
            <person name="Ahmed A."/>
            <person name="Powell E."/>
            <person name="Schultz M.P."/>
            <person name="Hermans P.W."/>
            <person name="Hill D.J."/>
            <person name="Zhou Z."/>
            <person name="Constantinidou C.I."/>
            <person name="Hu F.Z."/>
            <person name="Bootsma H.J."/>
            <person name="Ehrlich G.D."/>
        </authorList>
    </citation>
    <scope>NUCLEOTIDE SEQUENCE [LARGE SCALE GENOMIC DNA]</scope>
    <source>
        <strain evidence="15 16">Z7542</strain>
    </source>
</reference>
<dbReference type="NCBIfam" id="TIGR00338">
    <property type="entry name" value="serB"/>
    <property type="match status" value="1"/>
</dbReference>
<feature type="active site" description="Nucleophile" evidence="14">
    <location>
        <position position="163"/>
    </location>
</feature>
<sequence>MSFTYALPKNSQAWQTALNTVAHHLPNEVIGYDFTANDITAKLSQLPLFAIIVVTPSSQEADIDTLMQNWVDTEAHWQLSVVEDDDIAKAHAHLISVDYPLAKVNIHRYLLAPKHDMGQISKTAAAHIIDDQITSYLSNVIHADVHILSADKMLTRHRLACFDMDSTLIEEEVIVELAKFCGVEEQVSIITEQAMRGEIDFATSFARRVALLEGIPLDSIDEIITKHIHIQPGAVAAMRALKAIGYHTVLISGGFEPFAKHISQVLGMDEYYANPLLHDGNALTGMVDDNILDGQQKAIIVKKVAERLGLPMQQVICIGDGANDLPMMANSDLGIAYHAKPIVQAKASAAVNITGLEGVIYALGHRLDYQS</sequence>
<gene>
    <name evidence="15" type="ORF">AO384_0008</name>
</gene>
<evidence type="ECO:0000256" key="8">
    <source>
        <dbReference type="ARBA" id="ARBA00022801"/>
    </source>
</evidence>
<evidence type="ECO:0000256" key="5">
    <source>
        <dbReference type="ARBA" id="ARBA00015196"/>
    </source>
</evidence>
<dbReference type="AlphaFoldDB" id="A0A198UQ75"/>
<dbReference type="Pfam" id="PF00702">
    <property type="entry name" value="Hydrolase"/>
    <property type="match status" value="1"/>
</dbReference>
<dbReference type="SFLD" id="SFLDG01136">
    <property type="entry name" value="C1.6:_Phosphoserine_Phosphatas"/>
    <property type="match status" value="1"/>
</dbReference>
<keyword evidence="10" id="KW-0718">Serine biosynthesis</keyword>
<protein>
    <recommendedName>
        <fullName evidence="5">Phosphoserine phosphatase</fullName>
        <ecNumber evidence="4">3.1.3.3</ecNumber>
    </recommendedName>
    <alternativeName>
        <fullName evidence="11">O-phosphoserine phosphohydrolase</fullName>
    </alternativeName>
</protein>
<evidence type="ECO:0000256" key="11">
    <source>
        <dbReference type="ARBA" id="ARBA00031693"/>
    </source>
</evidence>
<dbReference type="eggNOG" id="COG0560">
    <property type="taxonomic scope" value="Bacteria"/>
</dbReference>
<evidence type="ECO:0000256" key="12">
    <source>
        <dbReference type="ARBA" id="ARBA00048138"/>
    </source>
</evidence>
<keyword evidence="7" id="KW-0479">Metal-binding</keyword>
<dbReference type="SFLD" id="SFLDF00029">
    <property type="entry name" value="phosphoserine_phosphatase"/>
    <property type="match status" value="1"/>
</dbReference>
<dbReference type="SFLD" id="SFLDS00003">
    <property type="entry name" value="Haloacid_Dehalogenase"/>
    <property type="match status" value="1"/>
</dbReference>
<name>A0A198UQ75_MORCA</name>
<dbReference type="InterPro" id="IPR050582">
    <property type="entry name" value="HAD-like_SerB"/>
</dbReference>
<evidence type="ECO:0000313" key="16">
    <source>
        <dbReference type="Proteomes" id="UP000078228"/>
    </source>
</evidence>
<evidence type="ECO:0000256" key="1">
    <source>
        <dbReference type="ARBA" id="ARBA00001946"/>
    </source>
</evidence>
<keyword evidence="9" id="KW-0460">Magnesium</keyword>
<comment type="catalytic activity">
    <reaction evidence="12">
        <text>O-phospho-L-serine + H2O = L-serine + phosphate</text>
        <dbReference type="Rhea" id="RHEA:21208"/>
        <dbReference type="ChEBI" id="CHEBI:15377"/>
        <dbReference type="ChEBI" id="CHEBI:33384"/>
        <dbReference type="ChEBI" id="CHEBI:43474"/>
        <dbReference type="ChEBI" id="CHEBI:57524"/>
        <dbReference type="EC" id="3.1.3.3"/>
    </reaction>
</comment>
<evidence type="ECO:0000256" key="14">
    <source>
        <dbReference type="PIRSR" id="PIRSR604469-1"/>
    </source>
</evidence>
<dbReference type="GO" id="GO:0005737">
    <property type="term" value="C:cytoplasm"/>
    <property type="evidence" value="ECO:0007669"/>
    <property type="project" value="TreeGrafter"/>
</dbReference>
<evidence type="ECO:0000256" key="9">
    <source>
        <dbReference type="ARBA" id="ARBA00022842"/>
    </source>
</evidence>
<organism evidence="15 16">
    <name type="scientific">Moraxella catarrhalis</name>
    <name type="common">Branhamella catarrhalis</name>
    <dbReference type="NCBI Taxonomy" id="480"/>
    <lineage>
        <taxon>Bacteria</taxon>
        <taxon>Pseudomonadati</taxon>
        <taxon>Pseudomonadota</taxon>
        <taxon>Gammaproteobacteria</taxon>
        <taxon>Moraxellales</taxon>
        <taxon>Moraxellaceae</taxon>
        <taxon>Moraxella</taxon>
    </lineage>
</organism>
<evidence type="ECO:0000256" key="7">
    <source>
        <dbReference type="ARBA" id="ARBA00022723"/>
    </source>
</evidence>
<dbReference type="GO" id="GO:0036424">
    <property type="term" value="F:L-phosphoserine phosphatase activity"/>
    <property type="evidence" value="ECO:0007669"/>
    <property type="project" value="InterPro"/>
</dbReference>
<dbReference type="PATRIC" id="fig|480.237.peg.1641"/>
<comment type="similarity">
    <text evidence="3">Belongs to the HAD-like hydrolase superfamily. SerB family.</text>
</comment>
<comment type="cofactor">
    <cofactor evidence="1">
        <name>Mg(2+)</name>
        <dbReference type="ChEBI" id="CHEBI:18420"/>
    </cofactor>
</comment>
<dbReference type="PANTHER" id="PTHR43344">
    <property type="entry name" value="PHOSPHOSERINE PHOSPHATASE"/>
    <property type="match status" value="1"/>
</dbReference>
<dbReference type="RefSeq" id="WP_064611247.1">
    <property type="nucleotide sequence ID" value="NZ_LXHB01000087.1"/>
</dbReference>
<dbReference type="OrthoDB" id="9792539at2"/>
<feature type="active site" description="Proton donor" evidence="14">
    <location>
        <position position="165"/>
    </location>
</feature>
<dbReference type="GO" id="GO:0006564">
    <property type="term" value="P:L-serine biosynthetic process"/>
    <property type="evidence" value="ECO:0007669"/>
    <property type="project" value="UniProtKB-KW"/>
</dbReference>
<evidence type="ECO:0000313" key="15">
    <source>
        <dbReference type="EMBL" id="OAU98424.1"/>
    </source>
</evidence>
<dbReference type="Proteomes" id="UP000078228">
    <property type="component" value="Unassembled WGS sequence"/>
</dbReference>
<evidence type="ECO:0000256" key="10">
    <source>
        <dbReference type="ARBA" id="ARBA00023299"/>
    </source>
</evidence>
<dbReference type="InterPro" id="IPR004469">
    <property type="entry name" value="PSP"/>
</dbReference>
<comment type="caution">
    <text evidence="15">The sequence shown here is derived from an EMBL/GenBank/DDBJ whole genome shotgun (WGS) entry which is preliminary data.</text>
</comment>
<dbReference type="Gene3D" id="3.40.50.1000">
    <property type="entry name" value="HAD superfamily/HAD-like"/>
    <property type="match status" value="1"/>
</dbReference>
<dbReference type="InterPro" id="IPR036412">
    <property type="entry name" value="HAD-like_sf"/>
</dbReference>
<comment type="pathway">
    <text evidence="2">Amino-acid biosynthesis; L-serine biosynthesis; L-serine from 3-phospho-D-glycerate: step 3/3.</text>
</comment>
<dbReference type="GO" id="GO:0000287">
    <property type="term" value="F:magnesium ion binding"/>
    <property type="evidence" value="ECO:0007669"/>
    <property type="project" value="TreeGrafter"/>
</dbReference>
<dbReference type="InterPro" id="IPR023214">
    <property type="entry name" value="HAD_sf"/>
</dbReference>